<evidence type="ECO:0000256" key="1">
    <source>
        <dbReference type="SAM" id="MobiDB-lite"/>
    </source>
</evidence>
<reference evidence="3 5" key="1">
    <citation type="submission" date="2023-07" db="EMBL/GenBank/DDBJ databases">
        <title>Sorghum-associated microbial communities from plants grown in Nebraska, USA.</title>
        <authorList>
            <person name="Schachtman D."/>
        </authorList>
    </citation>
    <scope>NUCLEOTIDE SEQUENCE</scope>
    <source>
        <strain evidence="4 5">BE105</strain>
        <strain evidence="3">BE69</strain>
    </source>
</reference>
<evidence type="ECO:0000259" key="2">
    <source>
        <dbReference type="PROSITE" id="PS51750"/>
    </source>
</evidence>
<accession>A0AAJ2F2H0</accession>
<dbReference type="EMBL" id="JAVDTL010000004">
    <property type="protein sequence ID" value="MDR6767699.1"/>
    <property type="molecule type" value="Genomic_DNA"/>
</dbReference>
<dbReference type="Pfam" id="PF02498">
    <property type="entry name" value="Bro-N"/>
    <property type="match status" value="1"/>
</dbReference>
<dbReference type="PANTHER" id="PTHR36180:SF2">
    <property type="entry name" value="BRO FAMILY PROTEIN"/>
    <property type="match status" value="1"/>
</dbReference>
<dbReference type="Proteomes" id="UP001253458">
    <property type="component" value="Unassembled WGS sequence"/>
</dbReference>
<feature type="domain" description="Bro-N" evidence="2">
    <location>
        <begin position="1"/>
        <end position="105"/>
    </location>
</feature>
<evidence type="ECO:0000313" key="4">
    <source>
        <dbReference type="EMBL" id="MDR6839681.1"/>
    </source>
</evidence>
<proteinExistence type="predicted"/>
<dbReference type="Proteomes" id="UP001249076">
    <property type="component" value="Unassembled WGS sequence"/>
</dbReference>
<protein>
    <submittedName>
        <fullName evidence="3">Prophage antirepressor-like protein</fullName>
    </submittedName>
</protein>
<feature type="region of interest" description="Disordered" evidence="1">
    <location>
        <begin position="240"/>
        <end position="264"/>
    </location>
</feature>
<sequence length="264" mass="29197">MSNITPYQFEGANIRAMEINGEPWFVGKDVAEALGYADPTTAMRSHCRGVQKLHPIVDTLGRKQETRILSEPDVLRLIVNSTLPAAERFERWVFEEVLPSIRKTGSYKAPKAADTSGLPEFRRARALDLAAKTAERILAQLPSLGERARQVVFAKIINPVAGAEVLTLPRVTEKHYQAGEVGEMLGITGAMVGRIANQHDLKTPEHGEYRMDKSQHSVKQVESFVYNQAGVDAIKRHMEADRARQPAKKRPTAASVPEPQGALL</sequence>
<dbReference type="EMBL" id="JAVDTS010000011">
    <property type="protein sequence ID" value="MDR6839681.1"/>
    <property type="molecule type" value="Genomic_DNA"/>
</dbReference>
<dbReference type="RefSeq" id="WP_209820674.1">
    <property type="nucleotide sequence ID" value="NZ_JAVDTL010000004.1"/>
</dbReference>
<name>A0AAJ2F2H0_ACIDE</name>
<dbReference type="AlphaFoldDB" id="A0AAJ2F2H0"/>
<dbReference type="InterPro" id="IPR003497">
    <property type="entry name" value="BRO_N_domain"/>
</dbReference>
<evidence type="ECO:0000313" key="5">
    <source>
        <dbReference type="Proteomes" id="UP001249076"/>
    </source>
</evidence>
<evidence type="ECO:0000313" key="6">
    <source>
        <dbReference type="Proteomes" id="UP001253458"/>
    </source>
</evidence>
<gene>
    <name evidence="3" type="ORF">J2W88_002980</name>
    <name evidence="4" type="ORF">J2W93_004549</name>
</gene>
<dbReference type="SMART" id="SM01040">
    <property type="entry name" value="Bro-N"/>
    <property type="match status" value="1"/>
</dbReference>
<dbReference type="PROSITE" id="PS51750">
    <property type="entry name" value="BRO_N"/>
    <property type="match status" value="1"/>
</dbReference>
<evidence type="ECO:0000313" key="3">
    <source>
        <dbReference type="EMBL" id="MDR6767699.1"/>
    </source>
</evidence>
<comment type="caution">
    <text evidence="3">The sequence shown here is derived from an EMBL/GenBank/DDBJ whole genome shotgun (WGS) entry which is preliminary data.</text>
</comment>
<organism evidence="3 6">
    <name type="scientific">Acidovorax delafieldii</name>
    <name type="common">Pseudomonas delafieldii</name>
    <dbReference type="NCBI Taxonomy" id="47920"/>
    <lineage>
        <taxon>Bacteria</taxon>
        <taxon>Pseudomonadati</taxon>
        <taxon>Pseudomonadota</taxon>
        <taxon>Betaproteobacteria</taxon>
        <taxon>Burkholderiales</taxon>
        <taxon>Comamonadaceae</taxon>
        <taxon>Acidovorax</taxon>
    </lineage>
</organism>
<keyword evidence="5" id="KW-1185">Reference proteome</keyword>
<dbReference type="PANTHER" id="PTHR36180">
    <property type="entry name" value="DNA-BINDING PROTEIN-RELATED-RELATED"/>
    <property type="match status" value="1"/>
</dbReference>